<dbReference type="PRINTS" id="PR00412">
    <property type="entry name" value="EPOXHYDRLASE"/>
</dbReference>
<feature type="domain" description="AB hydrolase-1" evidence="2">
    <location>
        <begin position="35"/>
        <end position="311"/>
    </location>
</feature>
<dbReference type="AlphaFoldDB" id="A0A839ZVP0"/>
<dbReference type="GO" id="GO:0016787">
    <property type="term" value="F:hydrolase activity"/>
    <property type="evidence" value="ECO:0007669"/>
    <property type="project" value="UniProtKB-KW"/>
</dbReference>
<dbReference type="Gene3D" id="3.40.50.1820">
    <property type="entry name" value="alpha/beta hydrolase"/>
    <property type="match status" value="1"/>
</dbReference>
<gene>
    <name evidence="3" type="ORF">GGQ61_000138</name>
</gene>
<evidence type="ECO:0000259" key="2">
    <source>
        <dbReference type="Pfam" id="PF00561"/>
    </source>
</evidence>
<dbReference type="InterPro" id="IPR029058">
    <property type="entry name" value="AB_hydrolase_fold"/>
</dbReference>
<dbReference type="InterPro" id="IPR000639">
    <property type="entry name" value="Epox_hydrolase-like"/>
</dbReference>
<accession>A0A839ZVP0</accession>
<evidence type="ECO:0000256" key="1">
    <source>
        <dbReference type="ARBA" id="ARBA00022801"/>
    </source>
</evidence>
<keyword evidence="1" id="KW-0378">Hydrolase</keyword>
<dbReference type="InterPro" id="IPR000073">
    <property type="entry name" value="AB_hydrolase_1"/>
</dbReference>
<evidence type="ECO:0000313" key="4">
    <source>
        <dbReference type="Proteomes" id="UP000530564"/>
    </source>
</evidence>
<dbReference type="SUPFAM" id="SSF53474">
    <property type="entry name" value="alpha/beta-Hydrolases"/>
    <property type="match status" value="1"/>
</dbReference>
<keyword evidence="4" id="KW-1185">Reference proteome</keyword>
<dbReference type="PANTHER" id="PTHR43329">
    <property type="entry name" value="EPOXIDE HYDROLASE"/>
    <property type="match status" value="1"/>
</dbReference>
<proteinExistence type="predicted"/>
<evidence type="ECO:0000313" key="3">
    <source>
        <dbReference type="EMBL" id="MBB3889441.1"/>
    </source>
</evidence>
<dbReference type="RefSeq" id="WP_221220802.1">
    <property type="nucleotide sequence ID" value="NZ_JACIDK010000001.1"/>
</dbReference>
<sequence>MSTALARQMPPAQYAKVNGIDMAYYEVGPRGQGVPLIFCHGFPELAFSWRHQLAACEAAGVWAIAPDQRGYGLTERPEAVTDYDMEHLTGDLIGLLDHLGAAKGVFVGHDWGGIVVWQLPLMHPDRVAGIIGLNTPFMRRAPLDPIEGMRKVFGEDMYIVWFQKPGIADAALAADVDKTMRFFMRKPAAVAQAAAPPAGGSTFAFGDALNAWDKSDTANQLLNADELAGFVETFQATGFTGGINWYRNFTRNWERSADLPTRIDGIPCLMIMAEKDVVLSPAMADGMEDVISDLEKVLIKDSGHWTQQEKPEEVNRLILDWMGRRFPK</sequence>
<organism evidence="3 4">
    <name type="scientific">Phenylobacterium haematophilum</name>
    <dbReference type="NCBI Taxonomy" id="98513"/>
    <lineage>
        <taxon>Bacteria</taxon>
        <taxon>Pseudomonadati</taxon>
        <taxon>Pseudomonadota</taxon>
        <taxon>Alphaproteobacteria</taxon>
        <taxon>Caulobacterales</taxon>
        <taxon>Caulobacteraceae</taxon>
        <taxon>Phenylobacterium</taxon>
    </lineage>
</organism>
<protein>
    <submittedName>
        <fullName evidence="3">Pimeloyl-ACP methyl ester carboxylesterase</fullName>
    </submittedName>
</protein>
<name>A0A839ZVP0_9CAUL</name>
<reference evidence="3 4" key="1">
    <citation type="submission" date="2020-08" db="EMBL/GenBank/DDBJ databases">
        <title>Genomic Encyclopedia of Type Strains, Phase IV (KMG-IV): sequencing the most valuable type-strain genomes for metagenomic binning, comparative biology and taxonomic classification.</title>
        <authorList>
            <person name="Goeker M."/>
        </authorList>
    </citation>
    <scope>NUCLEOTIDE SEQUENCE [LARGE SCALE GENOMIC DNA]</scope>
    <source>
        <strain evidence="3 4">DSM 21793</strain>
    </source>
</reference>
<dbReference type="Pfam" id="PF00561">
    <property type="entry name" value="Abhydrolase_1"/>
    <property type="match status" value="1"/>
</dbReference>
<comment type="caution">
    <text evidence="3">The sequence shown here is derived from an EMBL/GenBank/DDBJ whole genome shotgun (WGS) entry which is preliminary data.</text>
</comment>
<dbReference type="Proteomes" id="UP000530564">
    <property type="component" value="Unassembled WGS sequence"/>
</dbReference>
<dbReference type="EMBL" id="JACIDK010000001">
    <property type="protein sequence ID" value="MBB3889441.1"/>
    <property type="molecule type" value="Genomic_DNA"/>
</dbReference>